<gene>
    <name evidence="3" type="ORF">CBA19CS42_14235</name>
</gene>
<feature type="transmembrane region" description="Helical" evidence="1">
    <location>
        <begin position="245"/>
        <end position="262"/>
    </location>
</feature>
<feature type="transmembrane region" description="Helical" evidence="1">
    <location>
        <begin position="166"/>
        <end position="189"/>
    </location>
</feature>
<protein>
    <submittedName>
        <fullName evidence="3">Acyltransferase</fullName>
    </submittedName>
</protein>
<dbReference type="InterPro" id="IPR002656">
    <property type="entry name" value="Acyl_transf_3_dom"/>
</dbReference>
<feature type="transmembrane region" description="Helical" evidence="1">
    <location>
        <begin position="42"/>
        <end position="64"/>
    </location>
</feature>
<comment type="caution">
    <text evidence="3">The sequence shown here is derived from an EMBL/GenBank/DDBJ whole genome shotgun (WGS) entry which is preliminary data.</text>
</comment>
<name>A0AA37IG51_9BURK</name>
<keyword evidence="3" id="KW-0808">Transferase</keyword>
<dbReference type="PANTHER" id="PTHR23028">
    <property type="entry name" value="ACETYLTRANSFERASE"/>
    <property type="match status" value="1"/>
</dbReference>
<dbReference type="Pfam" id="PF01757">
    <property type="entry name" value="Acyl_transf_3"/>
    <property type="match status" value="1"/>
</dbReference>
<evidence type="ECO:0000256" key="1">
    <source>
        <dbReference type="SAM" id="Phobius"/>
    </source>
</evidence>
<feature type="transmembrane region" description="Helical" evidence="1">
    <location>
        <begin position="282"/>
        <end position="300"/>
    </location>
</feature>
<feature type="transmembrane region" description="Helical" evidence="1">
    <location>
        <begin position="218"/>
        <end position="238"/>
    </location>
</feature>
<keyword evidence="1" id="KW-1133">Transmembrane helix</keyword>
<evidence type="ECO:0000313" key="4">
    <source>
        <dbReference type="Proteomes" id="UP001055111"/>
    </source>
</evidence>
<organism evidence="3 4">
    <name type="scientific">Caballeronia novacaledonica</name>
    <dbReference type="NCBI Taxonomy" id="1544861"/>
    <lineage>
        <taxon>Bacteria</taxon>
        <taxon>Pseudomonadati</taxon>
        <taxon>Pseudomonadota</taxon>
        <taxon>Betaproteobacteria</taxon>
        <taxon>Burkholderiales</taxon>
        <taxon>Burkholderiaceae</taxon>
        <taxon>Caballeronia</taxon>
    </lineage>
</organism>
<dbReference type="InterPro" id="IPR050879">
    <property type="entry name" value="Acyltransferase_3"/>
</dbReference>
<keyword evidence="1" id="KW-0812">Transmembrane</keyword>
<dbReference type="EMBL" id="BPUS01000004">
    <property type="protein sequence ID" value="GJH25685.1"/>
    <property type="molecule type" value="Genomic_DNA"/>
</dbReference>
<reference evidence="3" key="1">
    <citation type="submission" date="2022-09" db="EMBL/GenBank/DDBJ databases">
        <title>Isolation and characterization of 3-chlorobenzoate degrading bacteria from soils in Shizuoka.</title>
        <authorList>
            <person name="Ifat A."/>
            <person name="Ogawa N."/>
            <person name="Kimbara K."/>
            <person name="Moriuchi R."/>
            <person name="Dohra H."/>
            <person name="Shintani M."/>
        </authorList>
    </citation>
    <scope>NUCLEOTIDE SEQUENCE</scope>
    <source>
        <strain evidence="3">19CS4-2</strain>
    </source>
</reference>
<proteinExistence type="predicted"/>
<feature type="transmembrane region" description="Helical" evidence="1">
    <location>
        <begin position="312"/>
        <end position="329"/>
    </location>
</feature>
<evidence type="ECO:0000259" key="2">
    <source>
        <dbReference type="Pfam" id="PF01757"/>
    </source>
</evidence>
<feature type="transmembrane region" description="Helical" evidence="1">
    <location>
        <begin position="85"/>
        <end position="106"/>
    </location>
</feature>
<feature type="transmembrane region" description="Helical" evidence="1">
    <location>
        <begin position="138"/>
        <end position="159"/>
    </location>
</feature>
<feature type="domain" description="Acyltransferase 3" evidence="2">
    <location>
        <begin position="5"/>
        <end position="327"/>
    </location>
</feature>
<dbReference type="GO" id="GO:0000271">
    <property type="term" value="P:polysaccharide biosynthetic process"/>
    <property type="evidence" value="ECO:0007669"/>
    <property type="project" value="TreeGrafter"/>
</dbReference>
<dbReference type="Proteomes" id="UP001055111">
    <property type="component" value="Unassembled WGS sequence"/>
</dbReference>
<keyword evidence="1" id="KW-0472">Membrane</keyword>
<accession>A0AA37IG51</accession>
<evidence type="ECO:0000313" key="3">
    <source>
        <dbReference type="EMBL" id="GJH25685.1"/>
    </source>
</evidence>
<dbReference type="GO" id="GO:0016020">
    <property type="term" value="C:membrane"/>
    <property type="evidence" value="ECO:0007669"/>
    <property type="project" value="TreeGrafter"/>
</dbReference>
<dbReference type="GO" id="GO:0016747">
    <property type="term" value="F:acyltransferase activity, transferring groups other than amino-acyl groups"/>
    <property type="evidence" value="ECO:0007669"/>
    <property type="project" value="InterPro"/>
</dbReference>
<dbReference type="PANTHER" id="PTHR23028:SF131">
    <property type="entry name" value="BLR2367 PROTEIN"/>
    <property type="match status" value="1"/>
</dbReference>
<dbReference type="AlphaFoldDB" id="A0AA37IG51"/>
<sequence length="364" mass="40655">MTKLDSLQGLRGIAASLVVAFHAVNSLKNAGWVPEYTSGFAIRGMAGVDIFFVISGFVMVLTTANKPRGIDAARKFMLARLTRIAPMYWLLTTFMVMLLLFAPSVFSTEKFSLARTITSYLFLPYEVKEAGHAYPVLYVGWTLTYEMFFYVVFAVSLCFAERPMRYCIVAFFVMLGLGSLIAQPNAFYWRFMTNPMMLEFVFGCIIGWMYTQRMKVPIAVSAFMAVAGILGFFVSPITPEMEHRFIFAGIPSALLVAGFVFWESANGWIPKLVLLPVGNASYSIYLTHTLTVPVIAHGLGHFDKSRALQGDVACVLLVMASIIVGYLAYLTMERPLNEAIRAFMKKTKDGTLQPETRVTPLVER</sequence>
<dbReference type="RefSeq" id="WP_238212295.1">
    <property type="nucleotide sequence ID" value="NZ_BPUS01000004.1"/>
</dbReference>
<keyword evidence="3" id="KW-0012">Acyltransferase</keyword>